<dbReference type="HOGENOM" id="CLU_573510_0_0_10"/>
<proteinExistence type="predicted"/>
<evidence type="ECO:0000313" key="2">
    <source>
        <dbReference type="Proteomes" id="UP000007519"/>
    </source>
</evidence>
<dbReference type="KEGG" id="sgn:SGRA_0477"/>
<protein>
    <submittedName>
        <fullName evidence="1">Uncharacterized protein</fullName>
    </submittedName>
</protein>
<reference evidence="1 2" key="1">
    <citation type="journal article" date="2012" name="Stand. Genomic Sci.">
        <title>Complete genome sequencing and analysis of Saprospira grandis str. Lewin, a predatory marine bacterium.</title>
        <authorList>
            <person name="Saw J.H."/>
            <person name="Yuryev A."/>
            <person name="Kanbe M."/>
            <person name="Hou S."/>
            <person name="Young A.G."/>
            <person name="Aizawa S."/>
            <person name="Alam M."/>
        </authorList>
    </citation>
    <scope>NUCLEOTIDE SEQUENCE [LARGE SCALE GENOMIC DNA]</scope>
    <source>
        <strain evidence="1 2">Lewin</strain>
    </source>
</reference>
<dbReference type="OrthoDB" id="176168at2"/>
<dbReference type="Proteomes" id="UP000007519">
    <property type="component" value="Chromosome"/>
</dbReference>
<name>H6L9N8_SAPGL</name>
<sequence length="476" mass="55447">MNTLMTFLVLFTGLFAPIELQENKAECRTKDYSSKERMSTEAAIPKIDFCLEFALNAIAVADKARSLKNSIKKDQWEETLYLDDLYFNFYQGKKLKVCRLISRDIKALVKQANNKSPSLFLEELAQIFERYDAVEKIEKYSAKSDFIESSIAPYVLSPSQLEPILDQALAKDDFLTTEEWREKKEADSTYLAELTRFYDLLNYGESRILNQLFNMAPLEEQLHLDPAFKYSISAKELIAFLKQGNTGHPLIRKQLIQQLANQLDSNKHYSIDELSAKIHTELSLSSSFRKELFCQEFYDVKKQRWMNGYPPAPQELYPIDWLYSCFDAKLRHTSVRREVVVIQLKEEIKVWFKKLQPSISDPNIRNYCLSKKQWKAHIHSLFSASTRSGLKIPLLEDYFLSKIDETNPNEDYLSMNDFIKNVWTKFLGDKAFQRLDPFKELSAEEIKQLADSARVLLAAAKNWEKAIRDSRCQQSK</sequence>
<accession>H6L9N8</accession>
<dbReference type="AlphaFoldDB" id="H6L9N8"/>
<dbReference type="EMBL" id="CP002831">
    <property type="protein sequence ID" value="AFC23216.1"/>
    <property type="molecule type" value="Genomic_DNA"/>
</dbReference>
<evidence type="ECO:0000313" key="1">
    <source>
        <dbReference type="EMBL" id="AFC23216.1"/>
    </source>
</evidence>
<dbReference type="RefSeq" id="WP_014373461.1">
    <property type="nucleotide sequence ID" value="NC_016940.1"/>
</dbReference>
<organism evidence="1 2">
    <name type="scientific">Saprospira grandis (strain Lewin)</name>
    <dbReference type="NCBI Taxonomy" id="984262"/>
    <lineage>
        <taxon>Bacteria</taxon>
        <taxon>Pseudomonadati</taxon>
        <taxon>Bacteroidota</taxon>
        <taxon>Saprospiria</taxon>
        <taxon>Saprospirales</taxon>
        <taxon>Saprospiraceae</taxon>
        <taxon>Saprospira</taxon>
    </lineage>
</organism>
<keyword evidence="2" id="KW-1185">Reference proteome</keyword>
<gene>
    <name evidence="1" type="ordered locus">SGRA_0477</name>
</gene>